<gene>
    <name evidence="2" type="ordered locus">Caci_1006</name>
</gene>
<dbReference type="KEGG" id="cai:Caci_1006"/>
<evidence type="ECO:0000256" key="1">
    <source>
        <dbReference type="SAM" id="MobiDB-lite"/>
    </source>
</evidence>
<accession>C7Q474</accession>
<evidence type="ECO:0000313" key="3">
    <source>
        <dbReference type="Proteomes" id="UP000000851"/>
    </source>
</evidence>
<dbReference type="InParanoid" id="C7Q474"/>
<protein>
    <submittedName>
        <fullName evidence="2">Uncharacterized protein</fullName>
    </submittedName>
</protein>
<dbReference type="Proteomes" id="UP000000851">
    <property type="component" value="Chromosome"/>
</dbReference>
<name>C7Q474_CATAD</name>
<dbReference type="HOGENOM" id="CLU_1881988_0_0_11"/>
<proteinExistence type="predicted"/>
<reference evidence="2 3" key="1">
    <citation type="journal article" date="2009" name="Stand. Genomic Sci.">
        <title>Complete genome sequence of Catenulispora acidiphila type strain (ID 139908).</title>
        <authorList>
            <person name="Copeland A."/>
            <person name="Lapidus A."/>
            <person name="Glavina Del Rio T."/>
            <person name="Nolan M."/>
            <person name="Lucas S."/>
            <person name="Chen F."/>
            <person name="Tice H."/>
            <person name="Cheng J.F."/>
            <person name="Bruce D."/>
            <person name="Goodwin L."/>
            <person name="Pitluck S."/>
            <person name="Mikhailova N."/>
            <person name="Pati A."/>
            <person name="Ivanova N."/>
            <person name="Mavromatis K."/>
            <person name="Chen A."/>
            <person name="Palaniappan K."/>
            <person name="Chain P."/>
            <person name="Land M."/>
            <person name="Hauser L."/>
            <person name="Chang Y.J."/>
            <person name="Jeffries C.D."/>
            <person name="Chertkov O."/>
            <person name="Brettin T."/>
            <person name="Detter J.C."/>
            <person name="Han C."/>
            <person name="Ali Z."/>
            <person name="Tindall B.J."/>
            <person name="Goker M."/>
            <person name="Bristow J."/>
            <person name="Eisen J.A."/>
            <person name="Markowitz V."/>
            <person name="Hugenholtz P."/>
            <person name="Kyrpides N.C."/>
            <person name="Klenk H.P."/>
        </authorList>
    </citation>
    <scope>NUCLEOTIDE SEQUENCE [LARGE SCALE GENOMIC DNA]</scope>
    <source>
        <strain evidence="3">DSM 44928 / JCM 14897 / NBRC 102108 / NRRL B-24433 / ID139908</strain>
    </source>
</reference>
<dbReference type="EMBL" id="CP001700">
    <property type="protein sequence ID" value="ACU69934.1"/>
    <property type="molecule type" value="Genomic_DNA"/>
</dbReference>
<organism evidence="2 3">
    <name type="scientific">Catenulispora acidiphila (strain DSM 44928 / JCM 14897 / NBRC 102108 / NRRL B-24433 / ID139908)</name>
    <dbReference type="NCBI Taxonomy" id="479433"/>
    <lineage>
        <taxon>Bacteria</taxon>
        <taxon>Bacillati</taxon>
        <taxon>Actinomycetota</taxon>
        <taxon>Actinomycetes</taxon>
        <taxon>Catenulisporales</taxon>
        <taxon>Catenulisporaceae</taxon>
        <taxon>Catenulispora</taxon>
    </lineage>
</organism>
<feature type="compositionally biased region" description="Basic and acidic residues" evidence="1">
    <location>
        <begin position="1"/>
        <end position="79"/>
    </location>
</feature>
<dbReference type="AlphaFoldDB" id="C7Q474"/>
<keyword evidence="3" id="KW-1185">Reference proteome</keyword>
<evidence type="ECO:0000313" key="2">
    <source>
        <dbReference type="EMBL" id="ACU69934.1"/>
    </source>
</evidence>
<sequence length="135" mass="14814">MRGRDYGNREEPGSCRSLGHEPDGGHGDDRWHRSDERADSHLNLRADERCREREQEHSRHTDRSERTDRDACAHDRGDGHGVALTRRSASLVGAGRQADLFQPLPTPDDARAGGALPGSASDDDRRPADAGQPDG</sequence>
<feature type="region of interest" description="Disordered" evidence="1">
    <location>
        <begin position="1"/>
        <end position="135"/>
    </location>
</feature>